<comment type="caution">
    <text evidence="1">The sequence shown here is derived from an EMBL/GenBank/DDBJ whole genome shotgun (WGS) entry which is preliminary data.</text>
</comment>
<evidence type="ECO:0000313" key="2">
    <source>
        <dbReference type="Proteomes" id="UP001221302"/>
    </source>
</evidence>
<dbReference type="Proteomes" id="UP001221302">
    <property type="component" value="Unassembled WGS sequence"/>
</dbReference>
<name>A0AAE3TCX6_9BACT</name>
<evidence type="ECO:0000313" key="1">
    <source>
        <dbReference type="EMBL" id="MDF1612868.1"/>
    </source>
</evidence>
<keyword evidence="2" id="KW-1185">Reference proteome</keyword>
<gene>
    <name evidence="1" type="ORF">P0M35_11955</name>
</gene>
<sequence length="247" mass="28868">MEKLNKFPRELTDNEKDLLFSALPENKLGYKVYRNKINNSIVLGNGRFGGGNFILGSAGTEIDIESSATPIFAISKIVYTNYEIYITIHHEIDGQIEIDIQNFELTPKINEMKELYRWTYSEWIPGQKAPYDNSPVKEIHLILNSLVLAIAPVHRKIWAYNAKDEVNYLIPVTNFYNELMLLLDEKNPEIALNPNLLFENLDNYSNEKLGQAFLLYNKLWNRIDMDYSLFDPKMVQRKKSFFDFLRK</sequence>
<reference evidence="1" key="1">
    <citation type="submission" date="2023-03" db="EMBL/GenBank/DDBJ databases">
        <title>Stygiobacter electus gen. nov., sp. nov., facultatively anaerobic thermotolerant bacterium of the class Ignavibacteria from a well of Yessentuki mineral water deposit.</title>
        <authorList>
            <person name="Podosokorskaya O.A."/>
            <person name="Elcheninov A.G."/>
            <person name="Petrova N.F."/>
            <person name="Zavarzina D.G."/>
            <person name="Kublanov I.V."/>
            <person name="Merkel A.Y."/>
        </authorList>
    </citation>
    <scope>NUCLEOTIDE SEQUENCE</scope>
    <source>
        <strain evidence="1">09-Me</strain>
    </source>
</reference>
<dbReference type="AlphaFoldDB" id="A0AAE3TCX6"/>
<organism evidence="1 2">
    <name type="scientific">Stygiobacter electus</name>
    <dbReference type="NCBI Taxonomy" id="3032292"/>
    <lineage>
        <taxon>Bacteria</taxon>
        <taxon>Pseudomonadati</taxon>
        <taxon>Ignavibacteriota</taxon>
        <taxon>Ignavibacteria</taxon>
        <taxon>Ignavibacteriales</taxon>
        <taxon>Melioribacteraceae</taxon>
        <taxon>Stygiobacter</taxon>
    </lineage>
</organism>
<accession>A0AAE3TCX6</accession>
<dbReference type="EMBL" id="JARGDL010000020">
    <property type="protein sequence ID" value="MDF1612868.1"/>
    <property type="molecule type" value="Genomic_DNA"/>
</dbReference>
<proteinExistence type="predicted"/>
<protein>
    <submittedName>
        <fullName evidence="1">Uncharacterized protein</fullName>
    </submittedName>
</protein>
<dbReference type="RefSeq" id="WP_321536639.1">
    <property type="nucleotide sequence ID" value="NZ_JARGDL010000020.1"/>
</dbReference>